<comment type="caution">
    <text evidence="2">The sequence shown here is derived from an EMBL/GenBank/DDBJ whole genome shotgun (WGS) entry which is preliminary data.</text>
</comment>
<dbReference type="AlphaFoldDB" id="A0A6N8ECF1"/>
<dbReference type="InterPro" id="IPR029063">
    <property type="entry name" value="SAM-dependent_MTases_sf"/>
</dbReference>
<protein>
    <submittedName>
        <fullName evidence="2">FkbM family methyltransferase</fullName>
    </submittedName>
</protein>
<dbReference type="GO" id="GO:0032259">
    <property type="term" value="P:methylation"/>
    <property type="evidence" value="ECO:0007669"/>
    <property type="project" value="UniProtKB-KW"/>
</dbReference>
<evidence type="ECO:0000313" key="2">
    <source>
        <dbReference type="EMBL" id="MTW21251.1"/>
    </source>
</evidence>
<dbReference type="OrthoDB" id="5329963at2"/>
<name>A0A6N8ECF1_9GAMM</name>
<dbReference type="EMBL" id="WNKT01000016">
    <property type="protein sequence ID" value="MTW21251.1"/>
    <property type="molecule type" value="Genomic_DNA"/>
</dbReference>
<dbReference type="GO" id="GO:0008168">
    <property type="term" value="F:methyltransferase activity"/>
    <property type="evidence" value="ECO:0007669"/>
    <property type="project" value="UniProtKB-KW"/>
</dbReference>
<dbReference type="Proteomes" id="UP000434044">
    <property type="component" value="Unassembled WGS sequence"/>
</dbReference>
<dbReference type="Gene3D" id="3.40.50.150">
    <property type="entry name" value="Vaccinia Virus protein VP39"/>
    <property type="match status" value="1"/>
</dbReference>
<sequence length="228" mass="25958">MTAPRPSKIDVLRRIREHLDIKNVIDVGVNFGTPELISAFPKAKHYLFEPMEHFRDPIASKYQSLEHELFCVALSDRDYDAWLVEKNVAGGNSATHSQILEKPVDVDGKNIIKCSPMEIRRFDSLSITVDPNFLLKIDVDGKDLEVLLGFGEHLKRASVIIIEATFATLGARLRSCQEAGFQLWDIVDLVYYGPALYQCDLIFVRNPLAVRMRPPISNFDKGLWEPFR</sequence>
<gene>
    <name evidence="2" type="ORF">GJ668_09075</name>
</gene>
<evidence type="ECO:0000259" key="1">
    <source>
        <dbReference type="Pfam" id="PF05050"/>
    </source>
</evidence>
<dbReference type="SUPFAM" id="SSF53335">
    <property type="entry name" value="S-adenosyl-L-methionine-dependent methyltransferases"/>
    <property type="match status" value="1"/>
</dbReference>
<organism evidence="2 3">
    <name type="scientific">Allochromatium palmeri</name>
    <dbReference type="NCBI Taxonomy" id="231048"/>
    <lineage>
        <taxon>Bacteria</taxon>
        <taxon>Pseudomonadati</taxon>
        <taxon>Pseudomonadota</taxon>
        <taxon>Gammaproteobacteria</taxon>
        <taxon>Chromatiales</taxon>
        <taxon>Chromatiaceae</taxon>
        <taxon>Allochromatium</taxon>
    </lineage>
</organism>
<dbReference type="Pfam" id="PF05050">
    <property type="entry name" value="Methyltransf_21"/>
    <property type="match status" value="1"/>
</dbReference>
<accession>A0A6N8ECF1</accession>
<proteinExistence type="predicted"/>
<keyword evidence="2" id="KW-0808">Transferase</keyword>
<keyword evidence="2" id="KW-0489">Methyltransferase</keyword>
<keyword evidence="3" id="KW-1185">Reference proteome</keyword>
<evidence type="ECO:0000313" key="3">
    <source>
        <dbReference type="Proteomes" id="UP000434044"/>
    </source>
</evidence>
<dbReference type="InterPro" id="IPR006342">
    <property type="entry name" value="FkbM_mtfrase"/>
</dbReference>
<feature type="domain" description="Methyltransferase FkbM" evidence="1">
    <location>
        <begin position="26"/>
        <end position="182"/>
    </location>
</feature>
<reference evidence="2 3" key="1">
    <citation type="submission" date="2019-11" db="EMBL/GenBank/DDBJ databases">
        <title>Whole-genome sequence of the anaerobic purple sulfur bacterium Allochromatium palmeri DSM 15591.</title>
        <authorList>
            <person name="Kyndt J.A."/>
            <person name="Meyer T.E."/>
        </authorList>
    </citation>
    <scope>NUCLEOTIDE SEQUENCE [LARGE SCALE GENOMIC DNA]</scope>
    <source>
        <strain evidence="2 3">DSM 15591</strain>
    </source>
</reference>
<dbReference type="NCBIfam" id="TIGR01444">
    <property type="entry name" value="fkbM_fam"/>
    <property type="match status" value="1"/>
</dbReference>